<sequence>MSSPLSSDHLNVASSQPGKPDEETLPLNPSLASLEHIYSSFLNIDRIYEVQERLVNDQREGVRSLDGPSQSTRTPEAASSTPPHLAAVGVATFPVQEQLPTPH</sequence>
<dbReference type="VEuPathDB" id="FungiDB:HCDG_07644"/>
<name>C6HN63_AJECH</name>
<reference evidence="3" key="1">
    <citation type="submission" date="2009-05" db="EMBL/GenBank/DDBJ databases">
        <title>The genome sequence of Ajellomyces capsulatus strain H143.</title>
        <authorList>
            <person name="Champion M."/>
            <person name="Cuomo C.A."/>
            <person name="Ma L.-J."/>
            <person name="Henn M.R."/>
            <person name="Sil A."/>
            <person name="Goldman B."/>
            <person name="Young S.K."/>
            <person name="Kodira C.D."/>
            <person name="Zeng Q."/>
            <person name="Koehrsen M."/>
            <person name="Alvarado L."/>
            <person name="Berlin A.M."/>
            <person name="Borenstein D."/>
            <person name="Chen Z."/>
            <person name="Engels R."/>
            <person name="Freedman E."/>
            <person name="Gellesch M."/>
            <person name="Goldberg J."/>
            <person name="Griggs A."/>
            <person name="Gujja S."/>
            <person name="Heiman D.I."/>
            <person name="Hepburn T.A."/>
            <person name="Howarth C."/>
            <person name="Jen D."/>
            <person name="Larson L."/>
            <person name="Lewis B."/>
            <person name="Mehta T."/>
            <person name="Park D."/>
            <person name="Pearson M."/>
            <person name="Roberts A."/>
            <person name="Saif S."/>
            <person name="Shea T.D."/>
            <person name="Shenoy N."/>
            <person name="Sisk P."/>
            <person name="Stolte C."/>
            <person name="Sykes S."/>
            <person name="Walk T."/>
            <person name="White J."/>
            <person name="Yandava C."/>
            <person name="Klein B."/>
            <person name="McEwen J.G."/>
            <person name="Puccia R."/>
            <person name="Goldman G.H."/>
            <person name="Felipe M.S."/>
            <person name="Nino-Vega G."/>
            <person name="San-Blas G."/>
            <person name="Taylor J.W."/>
            <person name="Mendoza L."/>
            <person name="Galagan J.E."/>
            <person name="Nusbaum C."/>
            <person name="Birren B.W."/>
        </authorList>
    </citation>
    <scope>NUCLEOTIDE SEQUENCE [LARGE SCALE GENOMIC DNA]</scope>
    <source>
        <strain evidence="3">H143</strain>
    </source>
</reference>
<gene>
    <name evidence="2" type="ORF">HCDG_07644</name>
</gene>
<accession>C6HN63</accession>
<dbReference type="HOGENOM" id="CLU_2262985_0_0_1"/>
<feature type="compositionally biased region" description="Polar residues" evidence="1">
    <location>
        <begin position="67"/>
        <end position="82"/>
    </location>
</feature>
<evidence type="ECO:0000313" key="2">
    <source>
        <dbReference type="EMBL" id="EER37909.1"/>
    </source>
</evidence>
<dbReference type="EMBL" id="GG692432">
    <property type="protein sequence ID" value="EER37909.1"/>
    <property type="molecule type" value="Genomic_DNA"/>
</dbReference>
<feature type="region of interest" description="Disordered" evidence="1">
    <location>
        <begin position="1"/>
        <end position="27"/>
    </location>
</feature>
<feature type="compositionally biased region" description="Polar residues" evidence="1">
    <location>
        <begin position="1"/>
        <end position="17"/>
    </location>
</feature>
<evidence type="ECO:0000313" key="3">
    <source>
        <dbReference type="Proteomes" id="UP000002624"/>
    </source>
</evidence>
<dbReference type="AlphaFoldDB" id="C6HN63"/>
<protein>
    <submittedName>
        <fullName evidence="2">Uncharacterized protein</fullName>
    </submittedName>
</protein>
<dbReference type="Proteomes" id="UP000002624">
    <property type="component" value="Unassembled WGS sequence"/>
</dbReference>
<proteinExistence type="predicted"/>
<feature type="region of interest" description="Disordered" evidence="1">
    <location>
        <begin position="58"/>
        <end position="83"/>
    </location>
</feature>
<evidence type="ECO:0000256" key="1">
    <source>
        <dbReference type="SAM" id="MobiDB-lite"/>
    </source>
</evidence>
<organism evidence="2 3">
    <name type="scientific">Ajellomyces capsulatus (strain H143)</name>
    <name type="common">Darling's disease fungus</name>
    <name type="synonym">Histoplasma capsulatum</name>
    <dbReference type="NCBI Taxonomy" id="544712"/>
    <lineage>
        <taxon>Eukaryota</taxon>
        <taxon>Fungi</taxon>
        <taxon>Dikarya</taxon>
        <taxon>Ascomycota</taxon>
        <taxon>Pezizomycotina</taxon>
        <taxon>Eurotiomycetes</taxon>
        <taxon>Eurotiomycetidae</taxon>
        <taxon>Onygenales</taxon>
        <taxon>Ajellomycetaceae</taxon>
        <taxon>Histoplasma</taxon>
    </lineage>
</organism>
<dbReference type="STRING" id="544712.C6HN63"/>